<dbReference type="Proteomes" id="UP001652582">
    <property type="component" value="Chromosome 18"/>
</dbReference>
<feature type="region of interest" description="Disordered" evidence="1">
    <location>
        <begin position="380"/>
        <end position="429"/>
    </location>
</feature>
<protein>
    <submittedName>
        <fullName evidence="3">Uncharacterized protein LOC112051199</fullName>
    </submittedName>
</protein>
<organism evidence="2 3">
    <name type="scientific">Bicyclus anynana</name>
    <name type="common">Squinting bush brown butterfly</name>
    <dbReference type="NCBI Taxonomy" id="110368"/>
    <lineage>
        <taxon>Eukaryota</taxon>
        <taxon>Metazoa</taxon>
        <taxon>Ecdysozoa</taxon>
        <taxon>Arthropoda</taxon>
        <taxon>Hexapoda</taxon>
        <taxon>Insecta</taxon>
        <taxon>Pterygota</taxon>
        <taxon>Neoptera</taxon>
        <taxon>Endopterygota</taxon>
        <taxon>Lepidoptera</taxon>
        <taxon>Glossata</taxon>
        <taxon>Ditrysia</taxon>
        <taxon>Papilionoidea</taxon>
        <taxon>Nymphalidae</taxon>
        <taxon>Satyrinae</taxon>
        <taxon>Satyrini</taxon>
        <taxon>Mycalesina</taxon>
        <taxon>Bicyclus</taxon>
    </lineage>
</organism>
<evidence type="ECO:0000313" key="3">
    <source>
        <dbReference type="RefSeq" id="XP_023945503.2"/>
    </source>
</evidence>
<evidence type="ECO:0000256" key="1">
    <source>
        <dbReference type="SAM" id="MobiDB-lite"/>
    </source>
</evidence>
<feature type="compositionally biased region" description="Acidic residues" evidence="1">
    <location>
        <begin position="391"/>
        <end position="400"/>
    </location>
</feature>
<dbReference type="OrthoDB" id="10250935at2759"/>
<dbReference type="KEGG" id="bany:112051199"/>
<dbReference type="AlphaFoldDB" id="A0A6J1NKP8"/>
<sequence length="429" mass="49197">MVIIAIGPFNVTINLKQLVSKLAPTIKEQFQALNFKNVPKGKLVYLELLGKNPKVHEVIERLNNKVYKKVKLSAFIPKEVPQNAISNKPVSIPTKLRRNCKIPAIFTDDQIRKVSMDCFLIELQTKFTGLFDLSESTGHKLLEKMAQTIYDRICEVHQESPVDTCFKLTSFYRRRYPHYTDFQFIQSTLHDIQDAQGAPRLDIDENELCAVAIDEFLGFSFEHTQQACNLNINWISKLLNQHVKGLTVNDGDSSPEGVAKMTVRKHLKKMAPHISGYVRQVIINHILPARESYYVVKVYGEPYLPNKTAMLPFTQQFRTVSTIRSEHMYNHISLKVPWMTYLQLLKSDGQNIENAKLVIRPVKSHLYKIKRVMTHSSLRQSDDEVGNVVSGDEEVGDVVSDDEKIADDAEHSDVQEHGETENMEWSEDW</sequence>
<dbReference type="GeneID" id="112051199"/>
<evidence type="ECO:0000313" key="2">
    <source>
        <dbReference type="Proteomes" id="UP001652582"/>
    </source>
</evidence>
<keyword evidence="2" id="KW-1185">Reference proteome</keyword>
<reference evidence="3" key="1">
    <citation type="submission" date="2025-08" db="UniProtKB">
        <authorList>
            <consortium name="RefSeq"/>
        </authorList>
    </citation>
    <scope>IDENTIFICATION</scope>
</reference>
<dbReference type="RefSeq" id="XP_023945503.2">
    <property type="nucleotide sequence ID" value="XM_024089735.2"/>
</dbReference>
<name>A0A6J1NKP8_BICAN</name>
<accession>A0A6J1NKP8</accession>
<gene>
    <name evidence="3" type="primary">LOC112051199</name>
</gene>
<proteinExistence type="predicted"/>
<feature type="compositionally biased region" description="Basic and acidic residues" evidence="1">
    <location>
        <begin position="401"/>
        <end position="420"/>
    </location>
</feature>